<dbReference type="EMBL" id="CP000627">
    <property type="protein sequence ID" value="ABQ20589.1"/>
    <property type="molecule type" value="Genomic_DNA"/>
</dbReference>
<reference evidence="2 3" key="1">
    <citation type="submission" date="2007-03" db="EMBL/GenBank/DDBJ databases">
        <authorList>
            <person name="Heidelberg J."/>
        </authorList>
    </citation>
    <scope>NUCLEOTIDE SEQUENCE [LARGE SCALE GENOMIC DNA]</scope>
    <source>
        <strain evidence="3">ATCC 39541 / Classical Ogawa 395 / O395</strain>
    </source>
</reference>
<dbReference type="KEGG" id="vcr:VC395_0849"/>
<gene>
    <name evidence="2" type="primary">tcpD</name>
    <name evidence="2" type="ordered locus">VC0395_A0358</name>
</gene>
<organism evidence="2 3">
    <name type="scientific">Vibrio cholerae serotype O1 (strain ATCC 39541 / Classical Ogawa 395 / O395)</name>
    <dbReference type="NCBI Taxonomy" id="345073"/>
    <lineage>
        <taxon>Bacteria</taxon>
        <taxon>Pseudomonadati</taxon>
        <taxon>Pseudomonadota</taxon>
        <taxon>Gammaproteobacteria</taxon>
        <taxon>Vibrionales</taxon>
        <taxon>Vibrionaceae</taxon>
        <taxon>Vibrio</taxon>
    </lineage>
</organism>
<dbReference type="AlphaFoldDB" id="A0A0H3AJ77"/>
<keyword evidence="1" id="KW-0472">Membrane</keyword>
<proteinExistence type="predicted"/>
<sequence>MVNVIMKISSLKKGSNFSINIKNIKLDKKLLVAIIFLVLSILGGGAYLYYENEKTKKLEQARLQKIQKENSDKQTYLSDFKSAFEGLDYQALTGFYDVLRSDIDFFRVNNWLLDVMDCNVNCNLAFKRGSFDTFTYLEMNRNGAVIKPQFDQNKLQFANVDYISGFRSIYLKDLTEQERDKSENIIEQCSTKLSELYNLQLLMKEQVKFKINLPRNVTSISGYDWVKNSDIKFGSIEIENMPEKNLGLMKNIMNNSMMITSISLQNSSFKSKLNYYCY</sequence>
<protein>
    <submittedName>
        <fullName evidence="2">Toxin co-regulated pilus biosynthesis protein D</fullName>
    </submittedName>
</protein>
<dbReference type="eggNOG" id="ENOG5031NZT">
    <property type="taxonomic scope" value="Bacteria"/>
</dbReference>
<evidence type="ECO:0000313" key="2">
    <source>
        <dbReference type="EMBL" id="ABQ20589.1"/>
    </source>
</evidence>
<keyword evidence="1" id="KW-1133">Transmembrane helix</keyword>
<dbReference type="RefSeq" id="WP_001880631.1">
    <property type="nucleotide sequence ID" value="NC_009457.1"/>
</dbReference>
<evidence type="ECO:0000256" key="1">
    <source>
        <dbReference type="SAM" id="Phobius"/>
    </source>
</evidence>
<dbReference type="KEGG" id="vco:VC0395_A0358"/>
<keyword evidence="1" id="KW-0812">Transmembrane</keyword>
<dbReference type="Proteomes" id="UP000000249">
    <property type="component" value="Chromosome 1"/>
</dbReference>
<feature type="transmembrane region" description="Helical" evidence="1">
    <location>
        <begin position="30"/>
        <end position="50"/>
    </location>
</feature>
<dbReference type="OrthoDB" id="9874115at2"/>
<accession>A0A0H3AJ77</accession>
<evidence type="ECO:0000313" key="3">
    <source>
        <dbReference type="Proteomes" id="UP000000249"/>
    </source>
</evidence>
<name>A0A0H3AJ77_VIBC3</name>
<dbReference type="PATRIC" id="fig|345073.21.peg.821"/>